<sequence>MVWVYGFRVFFLILPLAAMGAVAPLPLLWLGGAGGGAMGAWHGHEQVFGFLAAALAGFLLTALPSWTGCRPVTGGALKAMAALWLAGRIGFWLDGVLPPWLVALLDLGFLPALLATALPALGRKERRPWEFCLVLAALIAGNAAFHLERLGVVAVAADRILFAAIDLFLVLVAVAAGRILPVTIRSALVEVGQPPDIRLPPGRRHLAAATLCLMAVAELAAPHSPVTGWLALAAACAQADRMTEMHHGAALRRPQVMLFYMAHLWMVVGLGGLGLAILGLPLDPLAMRHALGLGAAATTVLAVMSIVALRHTGRPFPLPRAVWVAPALVGLAAALRVGVPHLDPEAMGVWGVTVPALLWSAAFGFWLWRFAPWLTAPRVDGQPG</sequence>
<evidence type="ECO:0008006" key="4">
    <source>
        <dbReference type="Google" id="ProtNLM"/>
    </source>
</evidence>
<evidence type="ECO:0000256" key="1">
    <source>
        <dbReference type="SAM" id="Phobius"/>
    </source>
</evidence>
<keyword evidence="1" id="KW-0812">Transmembrane</keyword>
<dbReference type="Proteomes" id="UP000011744">
    <property type="component" value="Unassembled WGS sequence"/>
</dbReference>
<feature type="transmembrane region" description="Helical" evidence="1">
    <location>
        <begin position="99"/>
        <end position="121"/>
    </location>
</feature>
<dbReference type="STRING" id="1244869.H261_17813"/>
<reference evidence="2 3" key="1">
    <citation type="journal article" date="2014" name="Genome Announc.">
        <title>Draft Genome Sequence of Magnetospirillum sp. Strain SO-1, a Freshwater Magnetotactic Bacterium Isolated from the Ol'khovka River, Russia.</title>
        <authorList>
            <person name="Grouzdev D.S."/>
            <person name="Dziuba M.V."/>
            <person name="Sukhacheva M.S."/>
            <person name="Mardanov A.V."/>
            <person name="Beletskiy A.V."/>
            <person name="Kuznetsov B.B."/>
            <person name="Skryabin K.G."/>
        </authorList>
    </citation>
    <scope>NUCLEOTIDE SEQUENCE [LARGE SCALE GENOMIC DNA]</scope>
    <source>
        <strain evidence="2 3">SO-1</strain>
    </source>
</reference>
<dbReference type="RefSeq" id="WP_008620196.1">
    <property type="nucleotide sequence ID" value="NZ_AONQ01000061.1"/>
</dbReference>
<feature type="transmembrane region" description="Helical" evidence="1">
    <location>
        <begin position="290"/>
        <end position="309"/>
    </location>
</feature>
<keyword evidence="1" id="KW-1133">Transmembrane helix</keyword>
<evidence type="ECO:0000313" key="3">
    <source>
        <dbReference type="Proteomes" id="UP000011744"/>
    </source>
</evidence>
<dbReference type="PATRIC" id="fig|1244869.3.peg.3563"/>
<dbReference type="eggNOG" id="COG3213">
    <property type="taxonomic scope" value="Bacteria"/>
</dbReference>
<feature type="transmembrane region" description="Helical" evidence="1">
    <location>
        <begin position="348"/>
        <end position="368"/>
    </location>
</feature>
<feature type="transmembrane region" description="Helical" evidence="1">
    <location>
        <begin position="321"/>
        <end position="342"/>
    </location>
</feature>
<protein>
    <recommendedName>
        <fullName evidence="4">NnrS family protein</fullName>
    </recommendedName>
</protein>
<dbReference type="AlphaFoldDB" id="M2ZML3"/>
<dbReference type="InterPro" id="IPR010266">
    <property type="entry name" value="NnrS"/>
</dbReference>
<proteinExistence type="predicted"/>
<dbReference type="EMBL" id="AONQ01000061">
    <property type="protein sequence ID" value="EME68532.1"/>
    <property type="molecule type" value="Genomic_DNA"/>
</dbReference>
<evidence type="ECO:0000313" key="2">
    <source>
        <dbReference type="EMBL" id="EME68532.1"/>
    </source>
</evidence>
<feature type="transmembrane region" description="Helical" evidence="1">
    <location>
        <begin position="128"/>
        <end position="147"/>
    </location>
</feature>
<keyword evidence="3" id="KW-1185">Reference proteome</keyword>
<feature type="transmembrane region" description="Helical" evidence="1">
    <location>
        <begin position="159"/>
        <end position="180"/>
    </location>
</feature>
<feature type="transmembrane region" description="Helical" evidence="1">
    <location>
        <begin position="257"/>
        <end position="278"/>
    </location>
</feature>
<comment type="caution">
    <text evidence="2">The sequence shown here is derived from an EMBL/GenBank/DDBJ whole genome shotgun (WGS) entry which is preliminary data.</text>
</comment>
<organism evidence="2 3">
    <name type="scientific">Paramagnetospirillum caucaseum</name>
    <dbReference type="NCBI Taxonomy" id="1244869"/>
    <lineage>
        <taxon>Bacteria</taxon>
        <taxon>Pseudomonadati</taxon>
        <taxon>Pseudomonadota</taxon>
        <taxon>Alphaproteobacteria</taxon>
        <taxon>Rhodospirillales</taxon>
        <taxon>Magnetospirillaceae</taxon>
        <taxon>Paramagnetospirillum</taxon>
    </lineage>
</organism>
<accession>M2ZML3</accession>
<feature type="transmembrane region" description="Helical" evidence="1">
    <location>
        <begin position="75"/>
        <end position="93"/>
    </location>
</feature>
<feature type="transmembrane region" description="Helical" evidence="1">
    <location>
        <begin position="7"/>
        <end position="27"/>
    </location>
</feature>
<feature type="transmembrane region" description="Helical" evidence="1">
    <location>
        <begin position="47"/>
        <end position="63"/>
    </location>
</feature>
<name>M2ZML3_9PROT</name>
<dbReference type="OrthoDB" id="9770040at2"/>
<dbReference type="Pfam" id="PF05940">
    <property type="entry name" value="NnrS"/>
    <property type="match status" value="1"/>
</dbReference>
<gene>
    <name evidence="2" type="ORF">H261_17813</name>
</gene>
<keyword evidence="1" id="KW-0472">Membrane</keyword>